<protein>
    <submittedName>
        <fullName evidence="1">Uncharacterized protein</fullName>
    </submittedName>
</protein>
<dbReference type="PANTHER" id="PTHR43137:SF1">
    <property type="entry name" value="DIHYDROOROTASE"/>
    <property type="match status" value="1"/>
</dbReference>
<evidence type="ECO:0000313" key="2">
    <source>
        <dbReference type="Proteomes" id="UP000179115"/>
    </source>
</evidence>
<dbReference type="GO" id="GO:0006207">
    <property type="term" value="P:'de novo' pyrimidine nucleobase biosynthetic process"/>
    <property type="evidence" value="ECO:0007669"/>
    <property type="project" value="TreeGrafter"/>
</dbReference>
<dbReference type="SUPFAM" id="SSF51556">
    <property type="entry name" value="Metallo-dependent hydrolases"/>
    <property type="match status" value="1"/>
</dbReference>
<dbReference type="InterPro" id="IPR004721">
    <property type="entry name" value="DHOdimr"/>
</dbReference>
<dbReference type="UniPathway" id="UPA00070">
    <property type="reaction ID" value="UER00117"/>
</dbReference>
<dbReference type="Gene3D" id="3.20.20.140">
    <property type="entry name" value="Metal-dependent hydrolases"/>
    <property type="match status" value="1"/>
</dbReference>
<name>A0A1F6ECR5_9BACT</name>
<dbReference type="PANTHER" id="PTHR43137">
    <property type="entry name" value="DIHYDROOROTASE"/>
    <property type="match status" value="1"/>
</dbReference>
<sequence>METEEKIGWDEESGSYRLPMPANLHVHFREEPEMMELVIPETAKRYRYATAMPNLGANRIRTPSQAIEYRKKILSIAHKTNPHFDVNVPLYLEPDTAPEVVREGFERGAWIAAKLYPKAGTTHSDYGLDFNALGVLDEVFEVMQEIGMVLLVHTELVQEKDGSEIDPFRREERGLFMVQEILKRFPDLKVVIEHLSSKKGVEVVRGWQKKGCPVEATVAPQYLVWNRTRLFQGGLNPADYSIPVLKEEEDRQALVSFLLEGGGFLGTDSAPHPISIKSRGRGCPGGVFNEPVGLSIYFSLFKDSGREGWFEKFVRFACQKGPAFYGIPAPKEQALLKESPSKVPELFGEGSGAIEPMGAGETIPWQIERLA</sequence>
<dbReference type="GO" id="GO:0004151">
    <property type="term" value="F:dihydroorotase activity"/>
    <property type="evidence" value="ECO:0007669"/>
    <property type="project" value="InterPro"/>
</dbReference>
<dbReference type="PIRSF" id="PIRSF001237">
    <property type="entry name" value="DHOdimr"/>
    <property type="match status" value="1"/>
</dbReference>
<dbReference type="Proteomes" id="UP000179115">
    <property type="component" value="Unassembled WGS sequence"/>
</dbReference>
<reference evidence="1 2" key="1">
    <citation type="journal article" date="2016" name="Nat. Commun.">
        <title>Thousands of microbial genomes shed light on interconnected biogeochemical processes in an aquifer system.</title>
        <authorList>
            <person name="Anantharaman K."/>
            <person name="Brown C.T."/>
            <person name="Hug L.A."/>
            <person name="Sharon I."/>
            <person name="Castelle C.J."/>
            <person name="Probst A.J."/>
            <person name="Thomas B.C."/>
            <person name="Singh A."/>
            <person name="Wilkins M.J."/>
            <person name="Karaoz U."/>
            <person name="Brodie E.L."/>
            <person name="Williams K.H."/>
            <person name="Hubbard S.S."/>
            <person name="Banfield J.F."/>
        </authorList>
    </citation>
    <scope>NUCLEOTIDE SEQUENCE [LARGE SCALE GENOMIC DNA]</scope>
</reference>
<dbReference type="InterPro" id="IPR032466">
    <property type="entry name" value="Metal_Hydrolase"/>
</dbReference>
<dbReference type="STRING" id="1798508.A3A35_03245"/>
<dbReference type="GO" id="GO:0005737">
    <property type="term" value="C:cytoplasm"/>
    <property type="evidence" value="ECO:0007669"/>
    <property type="project" value="TreeGrafter"/>
</dbReference>
<proteinExistence type="predicted"/>
<gene>
    <name evidence="1" type="ORF">A3A35_03245</name>
</gene>
<dbReference type="GO" id="GO:0044205">
    <property type="term" value="P:'de novo' UMP biosynthetic process"/>
    <property type="evidence" value="ECO:0007669"/>
    <property type="project" value="UniProtKB-UniPathway"/>
</dbReference>
<dbReference type="EMBL" id="MFLV01000022">
    <property type="protein sequence ID" value="OGG71436.1"/>
    <property type="molecule type" value="Genomic_DNA"/>
</dbReference>
<comment type="caution">
    <text evidence="1">The sequence shown here is derived from an EMBL/GenBank/DDBJ whole genome shotgun (WGS) entry which is preliminary data.</text>
</comment>
<dbReference type="AlphaFoldDB" id="A0A1F6ECR5"/>
<evidence type="ECO:0000313" key="1">
    <source>
        <dbReference type="EMBL" id="OGG71436.1"/>
    </source>
</evidence>
<accession>A0A1F6ECR5</accession>
<organism evidence="1 2">
    <name type="scientific">Candidatus Kaiserbacteria bacterium RIFCSPLOWO2_01_FULL_51_21</name>
    <dbReference type="NCBI Taxonomy" id="1798508"/>
    <lineage>
        <taxon>Bacteria</taxon>
        <taxon>Candidatus Kaiseribacteriota</taxon>
    </lineage>
</organism>